<protein>
    <submittedName>
        <fullName evidence="4">Diguanylate cyclase (GGDEF) domain-containing protein</fullName>
    </submittedName>
</protein>
<dbReference type="EMBL" id="LFVU01000004">
    <property type="protein sequence ID" value="KMT22856.1"/>
    <property type="molecule type" value="Genomic_DNA"/>
</dbReference>
<sequence>MNHIDKKRKESINKMVDSFKLLSLIFSAVGFFYIVFNVVIKFEAIEPFVFSLISSLLAIVYIVDLTLDKRLLNKFKGKIFEYIECTVLLIIYSKLILESGGVFSNYKFVLVIYIILTCIQRSRILSSIVCIYSCLFITIVSYSYYKSLPNVIVNDIPLAISFIGIYIILRIFIIAEENAREKISKIANIDYLTKVYNRRFFNQSLKNSFDEATRLQSYLSIILLDIDYFKKVNDTYGHSFGDKVLSTMAGIIKDEAGKGNVVARYGGEEFAVILPGNNGDEALEVAERIRSRIESHIFYYELGLEEVKITASLGLCTYPDRASTTSQLINRADDALYKAKFLNRNRVEAYDCILEEIKRDVLQNNLDLYMNIKTIMNEINSRDGFTIEHSERMAMYADMFSRDIGLCERDRKLLRYSAYMHDIGKIALTKETLIRREELKDDEIEEYMAHSKEGVELIKDMIPLKEIQKVVLYHHERYDGHGHPSGLKGEDIPYFARIVSIIDAFDSLTSSFDVRTARNLNSSIDKLRLGKGKDFDPELCEIFINAMLKNDKLFYSFNKKNTGEEEVDV</sequence>
<dbReference type="InterPro" id="IPR029787">
    <property type="entry name" value="Nucleotide_cyclase"/>
</dbReference>
<dbReference type="Pfam" id="PF00990">
    <property type="entry name" value="GGDEF"/>
    <property type="match status" value="1"/>
</dbReference>
<evidence type="ECO:0000259" key="2">
    <source>
        <dbReference type="PROSITE" id="PS50887"/>
    </source>
</evidence>
<keyword evidence="5" id="KW-1185">Reference proteome</keyword>
<dbReference type="InterPro" id="IPR003607">
    <property type="entry name" value="HD/PDEase_dom"/>
</dbReference>
<keyword evidence="1" id="KW-0472">Membrane</keyword>
<dbReference type="CDD" id="cd01949">
    <property type="entry name" value="GGDEF"/>
    <property type="match status" value="1"/>
</dbReference>
<feature type="transmembrane region" description="Helical" evidence="1">
    <location>
        <begin position="21"/>
        <end position="42"/>
    </location>
</feature>
<dbReference type="Gene3D" id="3.30.70.270">
    <property type="match status" value="1"/>
</dbReference>
<dbReference type="PANTHER" id="PTHR45138">
    <property type="entry name" value="REGULATORY COMPONENTS OF SENSORY TRANSDUCTION SYSTEM"/>
    <property type="match status" value="1"/>
</dbReference>
<dbReference type="InterPro" id="IPR050469">
    <property type="entry name" value="Diguanylate_Cyclase"/>
</dbReference>
<dbReference type="STRING" id="1121307.CLCY_5c00950"/>
<dbReference type="Gene3D" id="1.10.3210.10">
    <property type="entry name" value="Hypothetical protein af1432"/>
    <property type="match status" value="1"/>
</dbReference>
<accession>A0A0J8G5C0</accession>
<dbReference type="InterPro" id="IPR043128">
    <property type="entry name" value="Rev_trsase/Diguanyl_cyclase"/>
</dbReference>
<dbReference type="OrthoDB" id="9804747at2"/>
<gene>
    <name evidence="4" type="ORF">CLCY_5c00950</name>
</gene>
<dbReference type="Pfam" id="PF13487">
    <property type="entry name" value="HD_5"/>
    <property type="match status" value="1"/>
</dbReference>
<proteinExistence type="predicted"/>
<evidence type="ECO:0000313" key="5">
    <source>
        <dbReference type="Proteomes" id="UP000036756"/>
    </source>
</evidence>
<dbReference type="SUPFAM" id="SSF109604">
    <property type="entry name" value="HD-domain/PDEase-like"/>
    <property type="match status" value="1"/>
</dbReference>
<keyword evidence="1" id="KW-0812">Transmembrane</keyword>
<dbReference type="SMART" id="SM00267">
    <property type="entry name" value="GGDEF"/>
    <property type="match status" value="1"/>
</dbReference>
<feature type="domain" description="GGDEF" evidence="2">
    <location>
        <begin position="217"/>
        <end position="352"/>
    </location>
</feature>
<dbReference type="InterPro" id="IPR000160">
    <property type="entry name" value="GGDEF_dom"/>
</dbReference>
<dbReference type="InterPro" id="IPR037522">
    <property type="entry name" value="HD_GYP_dom"/>
</dbReference>
<dbReference type="PATRIC" id="fig|1121307.3.peg.2029"/>
<dbReference type="GO" id="GO:0052621">
    <property type="term" value="F:diguanylate cyclase activity"/>
    <property type="evidence" value="ECO:0007669"/>
    <property type="project" value="TreeGrafter"/>
</dbReference>
<evidence type="ECO:0000259" key="3">
    <source>
        <dbReference type="PROSITE" id="PS51832"/>
    </source>
</evidence>
<reference evidence="4 5" key="1">
    <citation type="submission" date="2015-06" db="EMBL/GenBank/DDBJ databases">
        <title>Draft genome sequence of the purine-degrading Clostridium cylindrosporum HC-1 (DSM 605).</title>
        <authorList>
            <person name="Poehlein A."/>
            <person name="Schiel-Bengelsdorf B."/>
            <person name="Bengelsdorf F."/>
            <person name="Daniel R."/>
            <person name="Duerre P."/>
        </authorList>
    </citation>
    <scope>NUCLEOTIDE SEQUENCE [LARGE SCALE GENOMIC DNA]</scope>
    <source>
        <strain evidence="4 5">DSM 605</strain>
    </source>
</reference>
<feature type="transmembrane region" description="Helical" evidence="1">
    <location>
        <begin position="48"/>
        <end position="67"/>
    </location>
</feature>
<evidence type="ECO:0000313" key="4">
    <source>
        <dbReference type="EMBL" id="KMT22856.1"/>
    </source>
</evidence>
<evidence type="ECO:0000256" key="1">
    <source>
        <dbReference type="SAM" id="Phobius"/>
    </source>
</evidence>
<dbReference type="GO" id="GO:1902201">
    <property type="term" value="P:negative regulation of bacterial-type flagellum-dependent cell motility"/>
    <property type="evidence" value="ECO:0007669"/>
    <property type="project" value="TreeGrafter"/>
</dbReference>
<dbReference type="FunFam" id="3.30.70.270:FF:000001">
    <property type="entry name" value="Diguanylate cyclase domain protein"/>
    <property type="match status" value="1"/>
</dbReference>
<dbReference type="Proteomes" id="UP000036756">
    <property type="component" value="Unassembled WGS sequence"/>
</dbReference>
<dbReference type="RefSeq" id="WP_048569589.1">
    <property type="nucleotide sequence ID" value="NZ_LFVU01000004.1"/>
</dbReference>
<keyword evidence="1" id="KW-1133">Transmembrane helix</keyword>
<feature type="domain" description="HD-GYP" evidence="3">
    <location>
        <begin position="364"/>
        <end position="559"/>
    </location>
</feature>
<feature type="transmembrane region" description="Helical" evidence="1">
    <location>
        <begin position="156"/>
        <end position="175"/>
    </location>
</feature>
<dbReference type="SMART" id="SM00471">
    <property type="entry name" value="HDc"/>
    <property type="match status" value="1"/>
</dbReference>
<dbReference type="GO" id="GO:0043709">
    <property type="term" value="P:cell adhesion involved in single-species biofilm formation"/>
    <property type="evidence" value="ECO:0007669"/>
    <property type="project" value="TreeGrafter"/>
</dbReference>
<feature type="transmembrane region" description="Helical" evidence="1">
    <location>
        <begin position="79"/>
        <end position="97"/>
    </location>
</feature>
<dbReference type="NCBIfam" id="TIGR00254">
    <property type="entry name" value="GGDEF"/>
    <property type="match status" value="1"/>
</dbReference>
<comment type="caution">
    <text evidence="4">The sequence shown here is derived from an EMBL/GenBank/DDBJ whole genome shotgun (WGS) entry which is preliminary data.</text>
</comment>
<dbReference type="PANTHER" id="PTHR45138:SF9">
    <property type="entry name" value="DIGUANYLATE CYCLASE DGCM-RELATED"/>
    <property type="match status" value="1"/>
</dbReference>
<dbReference type="AlphaFoldDB" id="A0A0J8G5C0"/>
<dbReference type="GO" id="GO:0005886">
    <property type="term" value="C:plasma membrane"/>
    <property type="evidence" value="ECO:0007669"/>
    <property type="project" value="TreeGrafter"/>
</dbReference>
<organism evidence="4 5">
    <name type="scientific">Clostridium cylindrosporum DSM 605</name>
    <dbReference type="NCBI Taxonomy" id="1121307"/>
    <lineage>
        <taxon>Bacteria</taxon>
        <taxon>Bacillati</taxon>
        <taxon>Bacillota</taxon>
        <taxon>Clostridia</taxon>
        <taxon>Eubacteriales</taxon>
        <taxon>Clostridiaceae</taxon>
        <taxon>Clostridium</taxon>
    </lineage>
</organism>
<name>A0A0J8G5C0_CLOCY</name>
<dbReference type="CDD" id="cd00077">
    <property type="entry name" value="HDc"/>
    <property type="match status" value="1"/>
</dbReference>
<dbReference type="PROSITE" id="PS50887">
    <property type="entry name" value="GGDEF"/>
    <property type="match status" value="1"/>
</dbReference>
<dbReference type="SUPFAM" id="SSF55073">
    <property type="entry name" value="Nucleotide cyclase"/>
    <property type="match status" value="1"/>
</dbReference>
<feature type="transmembrane region" description="Helical" evidence="1">
    <location>
        <begin position="124"/>
        <end position="144"/>
    </location>
</feature>
<dbReference type="PROSITE" id="PS51832">
    <property type="entry name" value="HD_GYP"/>
    <property type="match status" value="1"/>
</dbReference>